<name>A0A8A3PKU4_9HELO</name>
<protein>
    <submittedName>
        <fullName evidence="3">Uncharacterized protein</fullName>
    </submittedName>
</protein>
<feature type="coiled-coil region" evidence="1">
    <location>
        <begin position="270"/>
        <end position="297"/>
    </location>
</feature>
<feature type="compositionally biased region" description="Polar residues" evidence="2">
    <location>
        <begin position="1"/>
        <end position="10"/>
    </location>
</feature>
<evidence type="ECO:0000313" key="4">
    <source>
        <dbReference type="Proteomes" id="UP000672032"/>
    </source>
</evidence>
<evidence type="ECO:0000256" key="2">
    <source>
        <dbReference type="SAM" id="MobiDB-lite"/>
    </source>
</evidence>
<dbReference type="EMBL" id="CP063410">
    <property type="protein sequence ID" value="QSZ35730.1"/>
    <property type="molecule type" value="Genomic_DNA"/>
</dbReference>
<feature type="compositionally biased region" description="Low complexity" evidence="2">
    <location>
        <begin position="348"/>
        <end position="358"/>
    </location>
</feature>
<evidence type="ECO:0000313" key="3">
    <source>
        <dbReference type="EMBL" id="QSZ35730.1"/>
    </source>
</evidence>
<organism evidence="3 4">
    <name type="scientific">Monilinia vaccinii-corymbosi</name>
    <dbReference type="NCBI Taxonomy" id="61207"/>
    <lineage>
        <taxon>Eukaryota</taxon>
        <taxon>Fungi</taxon>
        <taxon>Dikarya</taxon>
        <taxon>Ascomycota</taxon>
        <taxon>Pezizomycotina</taxon>
        <taxon>Leotiomycetes</taxon>
        <taxon>Helotiales</taxon>
        <taxon>Sclerotiniaceae</taxon>
        <taxon>Monilinia</taxon>
    </lineage>
</organism>
<evidence type="ECO:0000256" key="1">
    <source>
        <dbReference type="SAM" id="Coils"/>
    </source>
</evidence>
<feature type="region of interest" description="Disordered" evidence="2">
    <location>
        <begin position="1"/>
        <end position="203"/>
    </location>
</feature>
<sequence length="504" mass="55718">MSQHSSPHKFQSSKEDAKASSSPKNARVPPPILPPAAPTRRKLFPFGSHSYGNKDQAFSSPVKKDKYPNQRNENPQSFSSPTTKKHNHHMRKNDVYPQASKVSDDRPSKRPCLFLSSPTKQAETNLHAVDKRPRTEAESDDKDGYSTPSPKSRKRKAKGHKSTSENSEKIPLSAAAPSNSNVSVIIPTKKSPSPPPSSTQPNSAAIFQPLIAALKFEKSMLQRRIDASEEEARDAKQNAEEWSTKYKACASAHDQLKSQLESQSQRQPSSNSVLARLTELHQEISNLKAEKSSILTQKQERIAHLEAASSLLATQIAHLQTDAQTQLRHHDQQAQEIARLQDELARRSSSPSPSTATPAPAPTHEWEQERTQLLEELSFKDELASQAQRTHACETSRLGEQIADLRAQLEEQRARATDSTDSTDQAAQTNGRIEALMADHAQVVDGLQRACRGKDERLRRMEILVAGWSLKWHAVVGEVPGVEGVDGVKIRVQGVEVRDMGMGG</sequence>
<keyword evidence="1" id="KW-0175">Coiled coil</keyword>
<feature type="compositionally biased region" description="Pro residues" evidence="2">
    <location>
        <begin position="28"/>
        <end position="37"/>
    </location>
</feature>
<accession>A0A8A3PKU4</accession>
<reference evidence="3" key="1">
    <citation type="submission" date="2020-10" db="EMBL/GenBank/DDBJ databases">
        <title>Genome Sequence of Monilinia vaccinii-corymbosi Sheds Light on Mummy Berry Disease Infection of Blueberry and Mating Type.</title>
        <authorList>
            <person name="Yow A.G."/>
            <person name="Zhang Y."/>
            <person name="Bansal K."/>
            <person name="Eacker S.M."/>
            <person name="Sullivan S."/>
            <person name="Liachko I."/>
            <person name="Cubeta M.A."/>
            <person name="Rollins J.A."/>
            <person name="Ashrafi H."/>
        </authorList>
    </citation>
    <scope>NUCLEOTIDE SEQUENCE</scope>
    <source>
        <strain evidence="3">RL-1</strain>
    </source>
</reference>
<keyword evidence="4" id="KW-1185">Reference proteome</keyword>
<feature type="region of interest" description="Disordered" evidence="2">
    <location>
        <begin position="341"/>
        <end position="367"/>
    </location>
</feature>
<feature type="coiled-coil region" evidence="1">
    <location>
        <begin position="395"/>
        <end position="422"/>
    </location>
</feature>
<dbReference type="OrthoDB" id="3563512at2759"/>
<dbReference type="AlphaFoldDB" id="A0A8A3PKU4"/>
<gene>
    <name evidence="3" type="ORF">DSL72_006852</name>
</gene>
<proteinExistence type="predicted"/>
<dbReference type="Proteomes" id="UP000672032">
    <property type="component" value="Chromosome 6"/>
</dbReference>
<feature type="compositionally biased region" description="Polar residues" evidence="2">
    <location>
        <begin position="50"/>
        <end position="59"/>
    </location>
</feature>
<feature type="compositionally biased region" description="Basic and acidic residues" evidence="2">
    <location>
        <begin position="128"/>
        <end position="137"/>
    </location>
</feature>
<feature type="compositionally biased region" description="Low complexity" evidence="2">
    <location>
        <begin position="173"/>
        <end position="191"/>
    </location>
</feature>
<feature type="compositionally biased region" description="Polar residues" evidence="2">
    <location>
        <begin position="69"/>
        <end position="82"/>
    </location>
</feature>
<feature type="compositionally biased region" description="Basic residues" evidence="2">
    <location>
        <begin position="151"/>
        <end position="161"/>
    </location>
</feature>
<feature type="coiled-coil region" evidence="1">
    <location>
        <begin position="211"/>
        <end position="245"/>
    </location>
</feature>